<dbReference type="InterPro" id="IPR024191">
    <property type="entry name" value="Peptidase_M61"/>
</dbReference>
<comment type="caution">
    <text evidence="2">The sequence shown here is derived from an EMBL/GenBank/DDBJ whole genome shotgun (WGS) entry which is preliminary data.</text>
</comment>
<evidence type="ECO:0000313" key="3">
    <source>
        <dbReference type="Proteomes" id="UP000823889"/>
    </source>
</evidence>
<dbReference type="SUPFAM" id="SSF50156">
    <property type="entry name" value="PDZ domain-like"/>
    <property type="match status" value="1"/>
</dbReference>
<reference evidence="2" key="1">
    <citation type="journal article" date="2021" name="PeerJ">
        <title>Extensive microbial diversity within the chicken gut microbiome revealed by metagenomics and culture.</title>
        <authorList>
            <person name="Gilroy R."/>
            <person name="Ravi A."/>
            <person name="Getino M."/>
            <person name="Pursley I."/>
            <person name="Horton D.L."/>
            <person name="Alikhan N.F."/>
            <person name="Baker D."/>
            <person name="Gharbi K."/>
            <person name="Hall N."/>
            <person name="Watson M."/>
            <person name="Adriaenssens E.M."/>
            <person name="Foster-Nyarko E."/>
            <person name="Jarju S."/>
            <person name="Secka A."/>
            <person name="Antonio M."/>
            <person name="Oren A."/>
            <person name="Chaudhuri R.R."/>
            <person name="La Ragione R."/>
            <person name="Hildebrand F."/>
            <person name="Pallen M.J."/>
        </authorList>
    </citation>
    <scope>NUCLEOTIDE SEQUENCE</scope>
    <source>
        <strain evidence="2">9264</strain>
    </source>
</reference>
<dbReference type="InterPro" id="IPR036034">
    <property type="entry name" value="PDZ_sf"/>
</dbReference>
<dbReference type="InterPro" id="IPR007963">
    <property type="entry name" value="Peptidase_M61_catalytic"/>
</dbReference>
<organism evidence="2 3">
    <name type="scientific">Candidatus Paenalcaligenes intestinipullorum</name>
    <dbReference type="NCBI Taxonomy" id="2838718"/>
    <lineage>
        <taxon>Bacteria</taxon>
        <taxon>Pseudomonadati</taxon>
        <taxon>Pseudomonadota</taxon>
        <taxon>Betaproteobacteria</taxon>
        <taxon>Burkholderiales</taxon>
        <taxon>Alcaligenaceae</taxon>
        <taxon>Paenalcaligenes</taxon>
    </lineage>
</organism>
<dbReference type="AlphaFoldDB" id="A0A9D2RJ11"/>
<dbReference type="Pfam" id="PF13180">
    <property type="entry name" value="PDZ_2"/>
    <property type="match status" value="1"/>
</dbReference>
<reference evidence="2" key="2">
    <citation type="submission" date="2021-04" db="EMBL/GenBank/DDBJ databases">
        <authorList>
            <person name="Gilroy R."/>
        </authorList>
    </citation>
    <scope>NUCLEOTIDE SEQUENCE</scope>
    <source>
        <strain evidence="2">9264</strain>
    </source>
</reference>
<evidence type="ECO:0000259" key="1">
    <source>
        <dbReference type="SMART" id="SM00228"/>
    </source>
</evidence>
<evidence type="ECO:0000313" key="2">
    <source>
        <dbReference type="EMBL" id="HJD44562.1"/>
    </source>
</evidence>
<dbReference type="PIRSF" id="PIRSF016493">
    <property type="entry name" value="Glycyl_aminpptds"/>
    <property type="match status" value="1"/>
</dbReference>
<dbReference type="Proteomes" id="UP000823889">
    <property type="component" value="Unassembled WGS sequence"/>
</dbReference>
<dbReference type="SUPFAM" id="SSF55486">
    <property type="entry name" value="Metalloproteases ('zincins'), catalytic domain"/>
    <property type="match status" value="1"/>
</dbReference>
<dbReference type="EMBL" id="DWUQ01000123">
    <property type="protein sequence ID" value="HJD44562.1"/>
    <property type="molecule type" value="Genomic_DNA"/>
</dbReference>
<protein>
    <submittedName>
        <fullName evidence="2">PDZ domain-containing protein</fullName>
    </submittedName>
</protein>
<dbReference type="Pfam" id="PF05299">
    <property type="entry name" value="Peptidase_M61"/>
    <property type="match status" value="1"/>
</dbReference>
<dbReference type="InterPro" id="IPR040756">
    <property type="entry name" value="Peptidase_M61_N"/>
</dbReference>
<dbReference type="SMART" id="SM00228">
    <property type="entry name" value="PDZ"/>
    <property type="match status" value="1"/>
</dbReference>
<name>A0A9D2RJ11_9BURK</name>
<dbReference type="Gene3D" id="2.60.40.3650">
    <property type="match status" value="1"/>
</dbReference>
<dbReference type="InterPro" id="IPR001478">
    <property type="entry name" value="PDZ"/>
</dbReference>
<gene>
    <name evidence="2" type="ORF">H9906_06000</name>
</gene>
<accession>A0A9D2RJ11</accession>
<sequence>MSTSVASSESGASSFVGALHYTLRFPDVAGHRIHVRLELPVPDPAGQRLFLPAWIPGSYLIRDFARQIEQIHAFDENGPVDVRKTSDHTWRCAPAVGTLHIEYVVYAWDLSVRSAHVDDSHAFFNGTSVFLGADGYEQTPCLVTLHQPEAHPDWQVYTSLPEASRHPTAAQRYGFGTYVAPNYDALIDHPFELGTPQTIAFDVFGVPHEMVFTGVIPNLDLERIAADTQRICEAQIRLFDPEHQRVPVLDSSDRYVFMTMVTGNDYGGLEHRSSTALMASRSDLPTLNQRDQPKTDGYLTFLGLVSHEYFHTWHVKRIKPAVFAPYRYLEPNHTELLWVFEGFTSYYDDRMLWRSGVISQAEYLKLLQRNIDAVYRAPGRHKQSVAQSSFDAWTRFYKQDENSPNALVSYYSKGALIAWALDVHLQQQSEGRASLDAVMQHLWQEFGQGFFAEGGQHGVGENAMPALIHAATAVDCADFLQRYVQGCEELPLEAIAAHDGLCLTWEATSDLPSLDVRLHSDHQGLRIATVYEHGAAHQAGLSAHDVFVAVEGLRTQSQSELDRVLSAYAPGDTVTIHVFRRDELRCYTLTLSAPPAQRSRLTIQTNTVP</sequence>
<dbReference type="Gene3D" id="1.10.390.10">
    <property type="entry name" value="Neutral Protease Domain 2"/>
    <property type="match status" value="1"/>
</dbReference>
<dbReference type="InterPro" id="IPR027268">
    <property type="entry name" value="Peptidase_M4/M1_CTD_sf"/>
</dbReference>
<dbReference type="Pfam" id="PF17899">
    <property type="entry name" value="Peptidase_M61_N"/>
    <property type="match status" value="1"/>
</dbReference>
<dbReference type="Gene3D" id="2.30.42.10">
    <property type="match status" value="1"/>
</dbReference>
<feature type="domain" description="PDZ" evidence="1">
    <location>
        <begin position="512"/>
        <end position="582"/>
    </location>
</feature>
<proteinExistence type="predicted"/>